<name>A0A0Q9WC67_DROVI</name>
<protein>
    <submittedName>
        <fullName evidence="2">Uncharacterized protein, isoform B</fullName>
    </submittedName>
</protein>
<dbReference type="EMBL" id="CH940667">
    <property type="protein sequence ID" value="KRF77728.1"/>
    <property type="molecule type" value="Genomic_DNA"/>
</dbReference>
<keyword evidence="3" id="KW-1185">Reference proteome</keyword>
<gene>
    <name evidence="2" type="primary">Dvir\GJ14952</name>
    <name evidence="2" type="ORF">Dvir_GJ14952</name>
</gene>
<dbReference type="PANTHER" id="PTHR20898">
    <property type="entry name" value="DAEDALUS ON 3-RELATED-RELATED"/>
    <property type="match status" value="1"/>
</dbReference>
<dbReference type="Pfam" id="PF06477">
    <property type="entry name" value="DUF1091"/>
    <property type="match status" value="1"/>
</dbReference>
<evidence type="ECO:0000313" key="3">
    <source>
        <dbReference type="Proteomes" id="UP000008792"/>
    </source>
</evidence>
<keyword evidence="1" id="KW-1133">Transmembrane helix</keyword>
<dbReference type="PANTHER" id="PTHR20898:SF0">
    <property type="entry name" value="DAEDALUS ON 3-RELATED"/>
    <property type="match status" value="1"/>
</dbReference>
<dbReference type="SMART" id="SM00697">
    <property type="entry name" value="DM8"/>
    <property type="match status" value="1"/>
</dbReference>
<sequence length="206" mass="24037">MNEPNDASSGQAGQLAKSNQMDKLSIAVVWPITLCICLINFGYVQGSFLRFTNITCESKDLSTSSIEYCYVGHLDRLRNYMSVRYKLVQPLQKDFFFRFRLMIRNRNSWQPFLYAIDIDLCRFWKTRYNGLAKMLYGLIEGHTNLNHTCPYLKEKYVTIDRVLNTDISKKIRGLPLGKGHYAVFTSWSWKNTTRAITNIYLEVLND</sequence>
<evidence type="ECO:0000313" key="2">
    <source>
        <dbReference type="EMBL" id="KRF77728.1"/>
    </source>
</evidence>
<organism evidence="2 3">
    <name type="scientific">Drosophila virilis</name>
    <name type="common">Fruit fly</name>
    <dbReference type="NCBI Taxonomy" id="7244"/>
    <lineage>
        <taxon>Eukaryota</taxon>
        <taxon>Metazoa</taxon>
        <taxon>Ecdysozoa</taxon>
        <taxon>Arthropoda</taxon>
        <taxon>Hexapoda</taxon>
        <taxon>Insecta</taxon>
        <taxon>Pterygota</taxon>
        <taxon>Neoptera</taxon>
        <taxon>Endopterygota</taxon>
        <taxon>Diptera</taxon>
        <taxon>Brachycera</taxon>
        <taxon>Muscomorpha</taxon>
        <taxon>Ephydroidea</taxon>
        <taxon>Drosophilidae</taxon>
        <taxon>Drosophila</taxon>
    </lineage>
</organism>
<reference evidence="2 3" key="1">
    <citation type="journal article" date="2007" name="Nature">
        <title>Evolution of genes and genomes on the Drosophila phylogeny.</title>
        <authorList>
            <consortium name="Drosophila 12 Genomes Consortium"/>
            <person name="Clark A.G."/>
            <person name="Eisen M.B."/>
            <person name="Smith D.R."/>
            <person name="Bergman C.M."/>
            <person name="Oliver B."/>
            <person name="Markow T.A."/>
            <person name="Kaufman T.C."/>
            <person name="Kellis M."/>
            <person name="Gelbart W."/>
            <person name="Iyer V.N."/>
            <person name="Pollard D.A."/>
            <person name="Sackton T.B."/>
            <person name="Larracuente A.M."/>
            <person name="Singh N.D."/>
            <person name="Abad J.P."/>
            <person name="Abt D.N."/>
            <person name="Adryan B."/>
            <person name="Aguade M."/>
            <person name="Akashi H."/>
            <person name="Anderson W.W."/>
            <person name="Aquadro C.F."/>
            <person name="Ardell D.H."/>
            <person name="Arguello R."/>
            <person name="Artieri C.G."/>
            <person name="Barbash D.A."/>
            <person name="Barker D."/>
            <person name="Barsanti P."/>
            <person name="Batterham P."/>
            <person name="Batzoglou S."/>
            <person name="Begun D."/>
            <person name="Bhutkar A."/>
            <person name="Blanco E."/>
            <person name="Bosak S.A."/>
            <person name="Bradley R.K."/>
            <person name="Brand A.D."/>
            <person name="Brent M.R."/>
            <person name="Brooks A.N."/>
            <person name="Brown R.H."/>
            <person name="Butlin R.K."/>
            <person name="Caggese C."/>
            <person name="Calvi B.R."/>
            <person name="Bernardo de Carvalho A."/>
            <person name="Caspi A."/>
            <person name="Castrezana S."/>
            <person name="Celniker S.E."/>
            <person name="Chang J.L."/>
            <person name="Chapple C."/>
            <person name="Chatterji S."/>
            <person name="Chinwalla A."/>
            <person name="Civetta A."/>
            <person name="Clifton S.W."/>
            <person name="Comeron J.M."/>
            <person name="Costello J.C."/>
            <person name="Coyne J.A."/>
            <person name="Daub J."/>
            <person name="David R.G."/>
            <person name="Delcher A.L."/>
            <person name="Delehaunty K."/>
            <person name="Do C.B."/>
            <person name="Ebling H."/>
            <person name="Edwards K."/>
            <person name="Eickbush T."/>
            <person name="Evans J.D."/>
            <person name="Filipski A."/>
            <person name="Findeiss S."/>
            <person name="Freyhult E."/>
            <person name="Fulton L."/>
            <person name="Fulton R."/>
            <person name="Garcia A.C."/>
            <person name="Gardiner A."/>
            <person name="Garfield D.A."/>
            <person name="Garvin B.E."/>
            <person name="Gibson G."/>
            <person name="Gilbert D."/>
            <person name="Gnerre S."/>
            <person name="Godfrey J."/>
            <person name="Good R."/>
            <person name="Gotea V."/>
            <person name="Gravely B."/>
            <person name="Greenberg A.J."/>
            <person name="Griffiths-Jones S."/>
            <person name="Gross S."/>
            <person name="Guigo R."/>
            <person name="Gustafson E.A."/>
            <person name="Haerty W."/>
            <person name="Hahn M.W."/>
            <person name="Halligan D.L."/>
            <person name="Halpern A.L."/>
            <person name="Halter G.M."/>
            <person name="Han M.V."/>
            <person name="Heger A."/>
            <person name="Hillier L."/>
            <person name="Hinrichs A.S."/>
            <person name="Holmes I."/>
            <person name="Hoskins R.A."/>
            <person name="Hubisz M.J."/>
            <person name="Hultmark D."/>
            <person name="Huntley M.A."/>
            <person name="Jaffe D.B."/>
            <person name="Jagadeeshan S."/>
            <person name="Jeck W.R."/>
            <person name="Johnson J."/>
            <person name="Jones C.D."/>
            <person name="Jordan W.C."/>
            <person name="Karpen G.H."/>
            <person name="Kataoka E."/>
            <person name="Keightley P.D."/>
            <person name="Kheradpour P."/>
            <person name="Kirkness E.F."/>
            <person name="Koerich L.B."/>
            <person name="Kristiansen K."/>
            <person name="Kudrna D."/>
            <person name="Kulathinal R.J."/>
            <person name="Kumar S."/>
            <person name="Kwok R."/>
            <person name="Lander E."/>
            <person name="Langley C.H."/>
            <person name="Lapoint R."/>
            <person name="Lazzaro B.P."/>
            <person name="Lee S.J."/>
            <person name="Levesque L."/>
            <person name="Li R."/>
            <person name="Lin C.F."/>
            <person name="Lin M.F."/>
            <person name="Lindblad-Toh K."/>
            <person name="Llopart A."/>
            <person name="Long M."/>
            <person name="Low L."/>
            <person name="Lozovsky E."/>
            <person name="Lu J."/>
            <person name="Luo M."/>
            <person name="Machado C.A."/>
            <person name="Makalowski W."/>
            <person name="Marzo M."/>
            <person name="Matsuda M."/>
            <person name="Matzkin L."/>
            <person name="McAllister B."/>
            <person name="McBride C.S."/>
            <person name="McKernan B."/>
            <person name="McKernan K."/>
            <person name="Mendez-Lago M."/>
            <person name="Minx P."/>
            <person name="Mollenhauer M.U."/>
            <person name="Montooth K."/>
            <person name="Mount S.M."/>
            <person name="Mu X."/>
            <person name="Myers E."/>
            <person name="Negre B."/>
            <person name="Newfeld S."/>
            <person name="Nielsen R."/>
            <person name="Noor M.A."/>
            <person name="O'Grady P."/>
            <person name="Pachter L."/>
            <person name="Papaceit M."/>
            <person name="Parisi M.J."/>
            <person name="Parisi M."/>
            <person name="Parts L."/>
            <person name="Pedersen J.S."/>
            <person name="Pesole G."/>
            <person name="Phillippy A.M."/>
            <person name="Ponting C.P."/>
            <person name="Pop M."/>
            <person name="Porcelli D."/>
            <person name="Powell J.R."/>
            <person name="Prohaska S."/>
            <person name="Pruitt K."/>
            <person name="Puig M."/>
            <person name="Quesneville H."/>
            <person name="Ram K.R."/>
            <person name="Rand D."/>
            <person name="Rasmussen M.D."/>
            <person name="Reed L.K."/>
            <person name="Reenan R."/>
            <person name="Reily A."/>
            <person name="Remington K.A."/>
            <person name="Rieger T.T."/>
            <person name="Ritchie M.G."/>
            <person name="Robin C."/>
            <person name="Rogers Y.H."/>
            <person name="Rohde C."/>
            <person name="Rozas J."/>
            <person name="Rubenfield M.J."/>
            <person name="Ruiz A."/>
            <person name="Russo S."/>
            <person name="Salzberg S.L."/>
            <person name="Sanchez-Gracia A."/>
            <person name="Saranga D.J."/>
            <person name="Sato H."/>
            <person name="Schaeffer S.W."/>
            <person name="Schatz M.C."/>
            <person name="Schlenke T."/>
            <person name="Schwartz R."/>
            <person name="Segarra C."/>
            <person name="Singh R.S."/>
            <person name="Sirot L."/>
            <person name="Sirota M."/>
            <person name="Sisneros N.B."/>
            <person name="Smith C.D."/>
            <person name="Smith T.F."/>
            <person name="Spieth J."/>
            <person name="Stage D.E."/>
            <person name="Stark A."/>
            <person name="Stephan W."/>
            <person name="Strausberg R.L."/>
            <person name="Strempel S."/>
            <person name="Sturgill D."/>
            <person name="Sutton G."/>
            <person name="Sutton G.G."/>
            <person name="Tao W."/>
            <person name="Teichmann S."/>
            <person name="Tobari Y.N."/>
            <person name="Tomimura Y."/>
            <person name="Tsolas J.M."/>
            <person name="Valente V.L."/>
            <person name="Venter E."/>
            <person name="Venter J.C."/>
            <person name="Vicario S."/>
            <person name="Vieira F.G."/>
            <person name="Vilella A.J."/>
            <person name="Villasante A."/>
            <person name="Walenz B."/>
            <person name="Wang J."/>
            <person name="Wasserman M."/>
            <person name="Watts T."/>
            <person name="Wilson D."/>
            <person name="Wilson R.K."/>
            <person name="Wing R.A."/>
            <person name="Wolfner M.F."/>
            <person name="Wong A."/>
            <person name="Wong G.K."/>
            <person name="Wu C.I."/>
            <person name="Wu G."/>
            <person name="Yamamoto D."/>
            <person name="Yang H.P."/>
            <person name="Yang S.P."/>
            <person name="Yorke J.A."/>
            <person name="Yoshida K."/>
            <person name="Zdobnov E."/>
            <person name="Zhang P."/>
            <person name="Zhang Y."/>
            <person name="Zimin A.V."/>
            <person name="Baldwin J."/>
            <person name="Abdouelleil A."/>
            <person name="Abdulkadir J."/>
            <person name="Abebe A."/>
            <person name="Abera B."/>
            <person name="Abreu J."/>
            <person name="Acer S.C."/>
            <person name="Aftuck L."/>
            <person name="Alexander A."/>
            <person name="An P."/>
            <person name="Anderson E."/>
            <person name="Anderson S."/>
            <person name="Arachi H."/>
            <person name="Azer M."/>
            <person name="Bachantsang P."/>
            <person name="Barry A."/>
            <person name="Bayul T."/>
            <person name="Berlin A."/>
            <person name="Bessette D."/>
            <person name="Bloom T."/>
            <person name="Blye J."/>
            <person name="Boguslavskiy L."/>
            <person name="Bonnet C."/>
            <person name="Boukhgalter B."/>
            <person name="Bourzgui I."/>
            <person name="Brown A."/>
            <person name="Cahill P."/>
            <person name="Channer S."/>
            <person name="Cheshatsang Y."/>
            <person name="Chuda L."/>
            <person name="Citroen M."/>
            <person name="Collymore A."/>
            <person name="Cooke P."/>
            <person name="Costello M."/>
            <person name="D'Aco K."/>
            <person name="Daza R."/>
            <person name="De Haan G."/>
            <person name="DeGray S."/>
            <person name="DeMaso C."/>
            <person name="Dhargay N."/>
            <person name="Dooley K."/>
            <person name="Dooley E."/>
            <person name="Doricent M."/>
            <person name="Dorje P."/>
            <person name="Dorjee K."/>
            <person name="Dupes A."/>
            <person name="Elong R."/>
            <person name="Falk J."/>
            <person name="Farina A."/>
            <person name="Faro S."/>
            <person name="Ferguson D."/>
            <person name="Fisher S."/>
            <person name="Foley C.D."/>
            <person name="Franke A."/>
            <person name="Friedrich D."/>
            <person name="Gadbois L."/>
            <person name="Gearin G."/>
            <person name="Gearin C.R."/>
            <person name="Giannoukos G."/>
            <person name="Goode T."/>
            <person name="Graham J."/>
            <person name="Grandbois E."/>
            <person name="Grewal S."/>
            <person name="Gyaltsen K."/>
            <person name="Hafez N."/>
            <person name="Hagos B."/>
            <person name="Hall J."/>
            <person name="Henson C."/>
            <person name="Hollinger A."/>
            <person name="Honan T."/>
            <person name="Huard M.D."/>
            <person name="Hughes L."/>
            <person name="Hurhula B."/>
            <person name="Husby M.E."/>
            <person name="Kamat A."/>
            <person name="Kanga B."/>
            <person name="Kashin S."/>
            <person name="Khazanovich D."/>
            <person name="Kisner P."/>
            <person name="Lance K."/>
            <person name="Lara M."/>
            <person name="Lee W."/>
            <person name="Lennon N."/>
            <person name="Letendre F."/>
            <person name="LeVine R."/>
            <person name="Lipovsky A."/>
            <person name="Liu X."/>
            <person name="Liu J."/>
            <person name="Liu S."/>
            <person name="Lokyitsang T."/>
            <person name="Lokyitsang Y."/>
            <person name="Lubonja R."/>
            <person name="Lui A."/>
            <person name="MacDonald P."/>
            <person name="Magnisalis V."/>
            <person name="Maru K."/>
            <person name="Matthews C."/>
            <person name="McCusker W."/>
            <person name="McDonough S."/>
            <person name="Mehta T."/>
            <person name="Meldrim J."/>
            <person name="Meneus L."/>
            <person name="Mihai O."/>
            <person name="Mihalev A."/>
            <person name="Mihova T."/>
            <person name="Mittelman R."/>
            <person name="Mlenga V."/>
            <person name="Montmayeur A."/>
            <person name="Mulrain L."/>
            <person name="Navidi A."/>
            <person name="Naylor J."/>
            <person name="Negash T."/>
            <person name="Nguyen T."/>
            <person name="Nguyen N."/>
            <person name="Nicol R."/>
            <person name="Norbu C."/>
            <person name="Norbu N."/>
            <person name="Novod N."/>
            <person name="O'Neill B."/>
            <person name="Osman S."/>
            <person name="Markiewicz E."/>
            <person name="Oyono O.L."/>
            <person name="Patti C."/>
            <person name="Phunkhang P."/>
            <person name="Pierre F."/>
            <person name="Priest M."/>
            <person name="Raghuraman S."/>
            <person name="Rege F."/>
            <person name="Reyes R."/>
            <person name="Rise C."/>
            <person name="Rogov P."/>
            <person name="Ross K."/>
            <person name="Ryan E."/>
            <person name="Settipalli S."/>
            <person name="Shea T."/>
            <person name="Sherpa N."/>
            <person name="Shi L."/>
            <person name="Shih D."/>
            <person name="Sparrow T."/>
            <person name="Spaulding J."/>
            <person name="Stalker J."/>
            <person name="Stange-Thomann N."/>
            <person name="Stavropoulos S."/>
            <person name="Stone C."/>
            <person name="Strader C."/>
            <person name="Tesfaye S."/>
            <person name="Thomson T."/>
            <person name="Thoulutsang Y."/>
            <person name="Thoulutsang D."/>
            <person name="Topham K."/>
            <person name="Topping I."/>
            <person name="Tsamla T."/>
            <person name="Vassiliev H."/>
            <person name="Vo A."/>
            <person name="Wangchuk T."/>
            <person name="Wangdi T."/>
            <person name="Weiand M."/>
            <person name="Wilkinson J."/>
            <person name="Wilson A."/>
            <person name="Yadav S."/>
            <person name="Young G."/>
            <person name="Yu Q."/>
            <person name="Zembek L."/>
            <person name="Zhong D."/>
            <person name="Zimmer A."/>
            <person name="Zwirko Z."/>
            <person name="Jaffe D.B."/>
            <person name="Alvarez P."/>
            <person name="Brockman W."/>
            <person name="Butler J."/>
            <person name="Chin C."/>
            <person name="Gnerre S."/>
            <person name="Grabherr M."/>
            <person name="Kleber M."/>
            <person name="Mauceli E."/>
            <person name="MacCallum I."/>
        </authorList>
    </citation>
    <scope>NUCLEOTIDE SEQUENCE [LARGE SCALE GENOMIC DNA]</scope>
    <source>
        <strain evidence="3">Tucson 15010-1051.87</strain>
    </source>
</reference>
<dbReference type="OrthoDB" id="7830614at2759"/>
<dbReference type="InterPro" id="IPR010512">
    <property type="entry name" value="DUF1091"/>
</dbReference>
<keyword evidence="1" id="KW-0812">Transmembrane</keyword>
<evidence type="ECO:0000256" key="1">
    <source>
        <dbReference type="SAM" id="Phobius"/>
    </source>
</evidence>
<dbReference type="AlphaFoldDB" id="A0A0Q9WC67"/>
<dbReference type="InParanoid" id="A0A0Q9WC67"/>
<feature type="transmembrane region" description="Helical" evidence="1">
    <location>
        <begin position="24"/>
        <end position="44"/>
    </location>
</feature>
<dbReference type="Proteomes" id="UP000008792">
    <property type="component" value="Unassembled WGS sequence"/>
</dbReference>
<accession>A0A0Q9WC67</accession>
<proteinExistence type="predicted"/>
<keyword evidence="1" id="KW-0472">Membrane</keyword>